<keyword evidence="2" id="KW-1185">Reference proteome</keyword>
<accession>A0A3M7SER2</accession>
<dbReference type="Proteomes" id="UP000276133">
    <property type="component" value="Unassembled WGS sequence"/>
</dbReference>
<proteinExistence type="predicted"/>
<organism evidence="1 2">
    <name type="scientific">Brachionus plicatilis</name>
    <name type="common">Marine rotifer</name>
    <name type="synonym">Brachionus muelleri</name>
    <dbReference type="NCBI Taxonomy" id="10195"/>
    <lineage>
        <taxon>Eukaryota</taxon>
        <taxon>Metazoa</taxon>
        <taxon>Spiralia</taxon>
        <taxon>Gnathifera</taxon>
        <taxon>Rotifera</taxon>
        <taxon>Eurotatoria</taxon>
        <taxon>Monogononta</taxon>
        <taxon>Pseudotrocha</taxon>
        <taxon>Ploima</taxon>
        <taxon>Brachionidae</taxon>
        <taxon>Brachionus</taxon>
    </lineage>
</organism>
<sequence>MYSYFFYHIDKIRFLMIKKKALAMIKTDLNSNKKSCLTSDWDLTHRSVIGSGLFDVTLAHRILNSDVASLEQTVVELFVGELGIDLRVEVNESIVVVLDHAEIAIDFSILGEQFNQFVQGGV</sequence>
<gene>
    <name evidence="1" type="ORF">BpHYR1_003061</name>
</gene>
<comment type="caution">
    <text evidence="1">The sequence shown here is derived from an EMBL/GenBank/DDBJ whole genome shotgun (WGS) entry which is preliminary data.</text>
</comment>
<dbReference type="AlphaFoldDB" id="A0A3M7SER2"/>
<dbReference type="EMBL" id="REGN01001518">
    <property type="protein sequence ID" value="RNA34165.1"/>
    <property type="molecule type" value="Genomic_DNA"/>
</dbReference>
<name>A0A3M7SER2_BRAPC</name>
<protein>
    <submittedName>
        <fullName evidence="1">Uncharacterized protein</fullName>
    </submittedName>
</protein>
<evidence type="ECO:0000313" key="2">
    <source>
        <dbReference type="Proteomes" id="UP000276133"/>
    </source>
</evidence>
<reference evidence="1 2" key="1">
    <citation type="journal article" date="2018" name="Sci. Rep.">
        <title>Genomic signatures of local adaptation to the degree of environmental predictability in rotifers.</title>
        <authorList>
            <person name="Franch-Gras L."/>
            <person name="Hahn C."/>
            <person name="Garcia-Roger E.M."/>
            <person name="Carmona M.J."/>
            <person name="Serra M."/>
            <person name="Gomez A."/>
        </authorList>
    </citation>
    <scope>NUCLEOTIDE SEQUENCE [LARGE SCALE GENOMIC DNA]</scope>
    <source>
        <strain evidence="1">HYR1</strain>
    </source>
</reference>
<evidence type="ECO:0000313" key="1">
    <source>
        <dbReference type="EMBL" id="RNA34165.1"/>
    </source>
</evidence>